<dbReference type="InterPro" id="IPR013766">
    <property type="entry name" value="Thioredoxin_domain"/>
</dbReference>
<sequence>MKPDIAIIDHAMQSMTARLIVFGTVRSTRRKANLLRGALITLLLVCSGLACAADFSLQDIQGKTHRLTDYRGKWVLVNFWATWCPPCLKEIPELVSLHDAHHDKDLLVIGIAMDSGSKKQVAKFARAHGISYPVVMGDRRNTAQFGVPEILPVSYLYNPGGEQVSYQEGEVTRASVEAYINKK</sequence>
<dbReference type="SUPFAM" id="SSF52833">
    <property type="entry name" value="Thioredoxin-like"/>
    <property type="match status" value="1"/>
</dbReference>
<organism evidence="6 7">
    <name type="scientific">Candidatus Gallionella acididurans</name>
    <dbReference type="NCBI Taxonomy" id="1796491"/>
    <lineage>
        <taxon>Bacteria</taxon>
        <taxon>Pseudomonadati</taxon>
        <taxon>Pseudomonadota</taxon>
        <taxon>Betaproteobacteria</taxon>
        <taxon>Nitrosomonadales</taxon>
        <taxon>Gallionellaceae</taxon>
        <taxon>Gallionella</taxon>
    </lineage>
</organism>
<comment type="subcellular location">
    <subcellularLocation>
        <location evidence="1">Cell envelope</location>
    </subcellularLocation>
</comment>
<evidence type="ECO:0000256" key="3">
    <source>
        <dbReference type="ARBA" id="ARBA00023157"/>
    </source>
</evidence>
<dbReference type="GO" id="GO:0017004">
    <property type="term" value="P:cytochrome complex assembly"/>
    <property type="evidence" value="ECO:0007669"/>
    <property type="project" value="UniProtKB-KW"/>
</dbReference>
<dbReference type="InterPro" id="IPR000866">
    <property type="entry name" value="AhpC/TSA"/>
</dbReference>
<dbReference type="Pfam" id="PF00578">
    <property type="entry name" value="AhpC-TSA"/>
    <property type="match status" value="1"/>
</dbReference>
<gene>
    <name evidence="6" type="ORF">AWT59_0928</name>
</gene>
<dbReference type="EMBL" id="LSLI01000015">
    <property type="protein sequence ID" value="KXS32919.1"/>
    <property type="molecule type" value="Genomic_DNA"/>
</dbReference>
<dbReference type="AlphaFoldDB" id="A0A139BVB6"/>
<dbReference type="GO" id="GO:0016209">
    <property type="term" value="F:antioxidant activity"/>
    <property type="evidence" value="ECO:0007669"/>
    <property type="project" value="InterPro"/>
</dbReference>
<proteinExistence type="predicted"/>
<reference evidence="6 7" key="2">
    <citation type="submission" date="2016-03" db="EMBL/GenBank/DDBJ databases">
        <title>New uncultured bacterium of the family Gallionellaceae from acid mine drainage: description and reconstruction of genome based on metagenomic analysis of microbial community.</title>
        <authorList>
            <person name="Kadnikov V."/>
            <person name="Ivasenko D."/>
            <person name="Beletsky A."/>
            <person name="Mardanov A."/>
            <person name="Danilova E."/>
            <person name="Pimenov N."/>
            <person name="Karnachuk O."/>
            <person name="Ravin N."/>
        </authorList>
    </citation>
    <scope>NUCLEOTIDE SEQUENCE [LARGE SCALE GENOMIC DNA]</scope>
    <source>
        <strain evidence="6">ShG14-8</strain>
    </source>
</reference>
<dbReference type="InterPro" id="IPR017937">
    <property type="entry name" value="Thioredoxin_CS"/>
</dbReference>
<dbReference type="Proteomes" id="UP000070578">
    <property type="component" value="Unassembled WGS sequence"/>
</dbReference>
<reference evidence="6 7" key="1">
    <citation type="submission" date="2016-02" db="EMBL/GenBank/DDBJ databases">
        <authorList>
            <person name="Wen L."/>
            <person name="He K."/>
            <person name="Yang H."/>
        </authorList>
    </citation>
    <scope>NUCLEOTIDE SEQUENCE [LARGE SCALE GENOMIC DNA]</scope>
    <source>
        <strain evidence="6">ShG14-8</strain>
    </source>
</reference>
<comment type="caution">
    <text evidence="6">The sequence shown here is derived from an EMBL/GenBank/DDBJ whole genome shotgun (WGS) entry which is preliminary data.</text>
</comment>
<evidence type="ECO:0000256" key="2">
    <source>
        <dbReference type="ARBA" id="ARBA00022748"/>
    </source>
</evidence>
<dbReference type="InterPro" id="IPR050553">
    <property type="entry name" value="Thioredoxin_ResA/DsbE_sf"/>
</dbReference>
<keyword evidence="2" id="KW-0201">Cytochrome c-type biogenesis</keyword>
<dbReference type="PROSITE" id="PS51352">
    <property type="entry name" value="THIOREDOXIN_2"/>
    <property type="match status" value="1"/>
</dbReference>
<evidence type="ECO:0000256" key="1">
    <source>
        <dbReference type="ARBA" id="ARBA00004196"/>
    </source>
</evidence>
<dbReference type="PROSITE" id="PS00194">
    <property type="entry name" value="THIOREDOXIN_1"/>
    <property type="match status" value="1"/>
</dbReference>
<protein>
    <submittedName>
        <fullName evidence="6">Alkyl hydroperoxide reductase/ Thiol specific antioxidant/ Mal allergen</fullName>
    </submittedName>
</protein>
<name>A0A139BVB6_9PROT</name>
<keyword evidence="4" id="KW-0676">Redox-active center</keyword>
<dbReference type="GO" id="GO:0015036">
    <property type="term" value="F:disulfide oxidoreductase activity"/>
    <property type="evidence" value="ECO:0007669"/>
    <property type="project" value="UniProtKB-ARBA"/>
</dbReference>
<feature type="domain" description="Thioredoxin" evidence="5">
    <location>
        <begin position="46"/>
        <end position="183"/>
    </location>
</feature>
<dbReference type="PANTHER" id="PTHR42852">
    <property type="entry name" value="THIOL:DISULFIDE INTERCHANGE PROTEIN DSBE"/>
    <property type="match status" value="1"/>
</dbReference>
<evidence type="ECO:0000313" key="6">
    <source>
        <dbReference type="EMBL" id="KXS32919.1"/>
    </source>
</evidence>
<dbReference type="InterPro" id="IPR036249">
    <property type="entry name" value="Thioredoxin-like_sf"/>
</dbReference>
<evidence type="ECO:0000259" key="5">
    <source>
        <dbReference type="PROSITE" id="PS51352"/>
    </source>
</evidence>
<dbReference type="GO" id="GO:0030313">
    <property type="term" value="C:cell envelope"/>
    <property type="evidence" value="ECO:0007669"/>
    <property type="project" value="UniProtKB-SubCell"/>
</dbReference>
<evidence type="ECO:0000313" key="7">
    <source>
        <dbReference type="Proteomes" id="UP000070578"/>
    </source>
</evidence>
<accession>A0A139BVB6</accession>
<dbReference type="Gene3D" id="3.40.30.10">
    <property type="entry name" value="Glutaredoxin"/>
    <property type="match status" value="1"/>
</dbReference>
<evidence type="ECO:0000256" key="4">
    <source>
        <dbReference type="ARBA" id="ARBA00023284"/>
    </source>
</evidence>
<keyword evidence="3" id="KW-1015">Disulfide bond</keyword>
<dbReference type="PANTHER" id="PTHR42852:SF6">
    <property type="entry name" value="THIOL:DISULFIDE INTERCHANGE PROTEIN DSBE"/>
    <property type="match status" value="1"/>
</dbReference>
<dbReference type="CDD" id="cd02966">
    <property type="entry name" value="TlpA_like_family"/>
    <property type="match status" value="1"/>
</dbReference>